<evidence type="ECO:0000313" key="2">
    <source>
        <dbReference type="Proteomes" id="UP000237000"/>
    </source>
</evidence>
<dbReference type="AlphaFoldDB" id="A0A2P5EAN4"/>
<dbReference type="EMBL" id="JXTC01000191">
    <property type="protein sequence ID" value="PON82603.1"/>
    <property type="molecule type" value="Genomic_DNA"/>
</dbReference>
<name>A0A2P5EAN4_TREOI</name>
<dbReference type="InParanoid" id="A0A2P5EAN4"/>
<evidence type="ECO:0000313" key="1">
    <source>
        <dbReference type="EMBL" id="PON82603.1"/>
    </source>
</evidence>
<sequence length="218" mass="26887">MKRLYSSFSVNVTCNSLFDLMVAKFSVKESLNKNVKENNLFRLPIKDIYYSETNKQCKRYVLIMKFRSQHLFAPYNDTNTCAYAGSRTYQSWWKVQENRVDSLEELWPRLTKDGHLLRKYHRLHYFPCQNQSQYPFQIPCPYLYYFPHNLCHHHFLRLLLSHLPFQTHHPRHAHILHHFLHHLRHHRRHLRHHRRLQLRLQHQNQNQLQSHYHDQNPH</sequence>
<reference evidence="2" key="1">
    <citation type="submission" date="2016-06" db="EMBL/GenBank/DDBJ databases">
        <title>Parallel loss of symbiosis genes in relatives of nitrogen-fixing non-legume Parasponia.</title>
        <authorList>
            <person name="Van Velzen R."/>
            <person name="Holmer R."/>
            <person name="Bu F."/>
            <person name="Rutten L."/>
            <person name="Van Zeijl A."/>
            <person name="Liu W."/>
            <person name="Santuari L."/>
            <person name="Cao Q."/>
            <person name="Sharma T."/>
            <person name="Shen D."/>
            <person name="Roswanjaya Y."/>
            <person name="Wardhani T."/>
            <person name="Kalhor M.S."/>
            <person name="Jansen J."/>
            <person name="Van den Hoogen J."/>
            <person name="Gungor B."/>
            <person name="Hartog M."/>
            <person name="Hontelez J."/>
            <person name="Verver J."/>
            <person name="Yang W.-C."/>
            <person name="Schijlen E."/>
            <person name="Repin R."/>
            <person name="Schilthuizen M."/>
            <person name="Schranz E."/>
            <person name="Heidstra R."/>
            <person name="Miyata K."/>
            <person name="Fedorova E."/>
            <person name="Kohlen W."/>
            <person name="Bisseling T."/>
            <person name="Smit S."/>
            <person name="Geurts R."/>
        </authorList>
    </citation>
    <scope>NUCLEOTIDE SEQUENCE [LARGE SCALE GENOMIC DNA]</scope>
    <source>
        <strain evidence="2">cv. RG33-2</strain>
    </source>
</reference>
<comment type="caution">
    <text evidence="1">The sequence shown here is derived from an EMBL/GenBank/DDBJ whole genome shotgun (WGS) entry which is preliminary data.</text>
</comment>
<protein>
    <submittedName>
        <fullName evidence="1">Uncharacterized protein</fullName>
    </submittedName>
</protein>
<dbReference type="Proteomes" id="UP000237000">
    <property type="component" value="Unassembled WGS sequence"/>
</dbReference>
<keyword evidence="2" id="KW-1185">Reference proteome</keyword>
<proteinExistence type="predicted"/>
<accession>A0A2P5EAN4</accession>
<gene>
    <name evidence="1" type="ORF">TorRG33x02_216120</name>
</gene>
<organism evidence="1 2">
    <name type="scientific">Trema orientale</name>
    <name type="common">Charcoal tree</name>
    <name type="synonym">Celtis orientalis</name>
    <dbReference type="NCBI Taxonomy" id="63057"/>
    <lineage>
        <taxon>Eukaryota</taxon>
        <taxon>Viridiplantae</taxon>
        <taxon>Streptophyta</taxon>
        <taxon>Embryophyta</taxon>
        <taxon>Tracheophyta</taxon>
        <taxon>Spermatophyta</taxon>
        <taxon>Magnoliopsida</taxon>
        <taxon>eudicotyledons</taxon>
        <taxon>Gunneridae</taxon>
        <taxon>Pentapetalae</taxon>
        <taxon>rosids</taxon>
        <taxon>fabids</taxon>
        <taxon>Rosales</taxon>
        <taxon>Cannabaceae</taxon>
        <taxon>Trema</taxon>
    </lineage>
</organism>